<reference evidence="2" key="1">
    <citation type="submission" date="2023-06" db="EMBL/GenBank/DDBJ databases">
        <title>Gordonia sp. nov. and Pseudochrobactrum sp. nov., two species isolated from the burying beetle Nicrophorus vespilloides.</title>
        <authorList>
            <person name="Poehlein A."/>
            <person name="Guzman J."/>
            <person name="Daniel R."/>
            <person name="Vilcinskas A."/>
        </authorList>
    </citation>
    <scope>NUCLEOTIDE SEQUENCE</scope>
    <source>
        <strain evidence="2">MP11Mi</strain>
    </source>
</reference>
<feature type="transmembrane region" description="Helical" evidence="1">
    <location>
        <begin position="368"/>
        <end position="386"/>
    </location>
</feature>
<protein>
    <submittedName>
        <fullName evidence="2">Uncharacterized protein</fullName>
    </submittedName>
</protein>
<feature type="transmembrane region" description="Helical" evidence="1">
    <location>
        <begin position="284"/>
        <end position="305"/>
    </location>
</feature>
<evidence type="ECO:0000256" key="1">
    <source>
        <dbReference type="SAM" id="Phobius"/>
    </source>
</evidence>
<keyword evidence="1" id="KW-0472">Membrane</keyword>
<name>A0AA97GV64_9ACTN</name>
<dbReference type="AlphaFoldDB" id="A0AA97GV64"/>
<evidence type="ECO:0000313" key="2">
    <source>
        <dbReference type="EMBL" id="WOC12445.1"/>
    </source>
</evidence>
<keyword evidence="1" id="KW-0812">Transmembrane</keyword>
<feature type="transmembrane region" description="Helical" evidence="1">
    <location>
        <begin position="325"/>
        <end position="348"/>
    </location>
</feature>
<dbReference type="RefSeq" id="WP_420041676.1">
    <property type="nucleotide sequence ID" value="NZ_CP128986.1"/>
</dbReference>
<feature type="transmembrane region" description="Helical" evidence="1">
    <location>
        <begin position="251"/>
        <end position="272"/>
    </location>
</feature>
<feature type="transmembrane region" description="Helical" evidence="1">
    <location>
        <begin position="150"/>
        <end position="169"/>
    </location>
</feature>
<accession>A0AA97GV64</accession>
<feature type="transmembrane region" description="Helical" evidence="1">
    <location>
        <begin position="119"/>
        <end position="138"/>
    </location>
</feature>
<keyword evidence="1" id="KW-1133">Transmembrane helix</keyword>
<feature type="transmembrane region" description="Helical" evidence="1">
    <location>
        <begin position="212"/>
        <end position="231"/>
    </location>
</feature>
<organism evidence="2">
    <name type="scientific">Gordonia sp. MP11Mi</name>
    <dbReference type="NCBI Taxonomy" id="3022769"/>
    <lineage>
        <taxon>Bacteria</taxon>
        <taxon>Bacillati</taxon>
        <taxon>Actinomycetota</taxon>
        <taxon>Actinomycetes</taxon>
        <taxon>Mycobacteriales</taxon>
        <taxon>Gordoniaceae</taxon>
        <taxon>Gordonia</taxon>
    </lineage>
</organism>
<proteinExistence type="predicted"/>
<feature type="transmembrane region" description="Helical" evidence="1">
    <location>
        <begin position="72"/>
        <end position="91"/>
    </location>
</feature>
<sequence>MAVCDPDTPAFVITRYLGFVCEDADPVVTLRNPFDLANWTLPILELLIVVGAILALVHAVRRLRRDGDPTNLALWFGSLVYLFIIEPPLYFPEWFGMQDAMGFMFAHNVFTVDLMYDRLPLYIVCFYPAMSQVAYEIVRALGFFDGRKWSALRGSVVVGLVYQVFYEIFDQLGPQLKWWEWNVDAPFYDAQPGVLGNPSAVPLFESVPWSSAWLFATVSFAVLTFMCAILVKNPTTRGRSIRGWSLTWRIVVAGAVAVVSMPLLSITTAVFGRGDGANLTAQTVVFAIQVFGIWVIGLALLAWQLRRLPATSARPAREAAPFLRFFPWLFLGVHAVLWIVALPSYFGAEDGVTGSDASPGAGSPIGSLPYVIGCYVVAVGVLTLAVRRGRAARTEPEESDSASNETATTV</sequence>
<dbReference type="EMBL" id="CP128986">
    <property type="protein sequence ID" value="WOC12445.1"/>
    <property type="molecule type" value="Genomic_DNA"/>
</dbReference>
<feature type="transmembrane region" description="Helical" evidence="1">
    <location>
        <begin position="39"/>
        <end position="60"/>
    </location>
</feature>
<gene>
    <name evidence="2" type="ORF">MP11Mi_15310</name>
</gene>